<protein>
    <submittedName>
        <fullName evidence="1">(rape) hypothetical protein</fullName>
    </submittedName>
</protein>
<sequence>MESLSELDLTDCSLLKCFPNISTNIQVLKLSGTAIEEVPLSIRNTRGFSMGKEQLLSSCLVIFNEWRQLSLLPQLPEFLSLFYARVCKSMSRMLLLTFRDTY</sequence>
<name>A0A816YCX5_BRANA</name>
<dbReference type="Proteomes" id="UP001295469">
    <property type="component" value="Chromosome A07"/>
</dbReference>
<proteinExistence type="predicted"/>
<dbReference type="Gene3D" id="3.80.10.10">
    <property type="entry name" value="Ribonuclease Inhibitor"/>
    <property type="match status" value="1"/>
</dbReference>
<dbReference type="EMBL" id="HG994361">
    <property type="protein sequence ID" value="CAF2157676.1"/>
    <property type="molecule type" value="Genomic_DNA"/>
</dbReference>
<gene>
    <name evidence="1" type="ORF">DARMORV10_A07P04600.1</name>
</gene>
<dbReference type="SMR" id="A0A816YCX5"/>
<organism evidence="1">
    <name type="scientific">Brassica napus</name>
    <name type="common">Rape</name>
    <dbReference type="NCBI Taxonomy" id="3708"/>
    <lineage>
        <taxon>Eukaryota</taxon>
        <taxon>Viridiplantae</taxon>
        <taxon>Streptophyta</taxon>
        <taxon>Embryophyta</taxon>
        <taxon>Tracheophyta</taxon>
        <taxon>Spermatophyta</taxon>
        <taxon>Magnoliopsida</taxon>
        <taxon>eudicotyledons</taxon>
        <taxon>Gunneridae</taxon>
        <taxon>Pentapetalae</taxon>
        <taxon>rosids</taxon>
        <taxon>malvids</taxon>
        <taxon>Brassicales</taxon>
        <taxon>Brassicaceae</taxon>
        <taxon>Brassiceae</taxon>
        <taxon>Brassica</taxon>
    </lineage>
</organism>
<dbReference type="InterPro" id="IPR032675">
    <property type="entry name" value="LRR_dom_sf"/>
</dbReference>
<accession>A0A816YCX5</accession>
<evidence type="ECO:0000313" key="1">
    <source>
        <dbReference type="EMBL" id="CAF2157676.1"/>
    </source>
</evidence>
<dbReference type="AlphaFoldDB" id="A0A816YCX5"/>
<reference evidence="1" key="1">
    <citation type="submission" date="2021-01" db="EMBL/GenBank/DDBJ databases">
        <authorList>
            <consortium name="Genoscope - CEA"/>
            <person name="William W."/>
        </authorList>
    </citation>
    <scope>NUCLEOTIDE SEQUENCE</scope>
</reference>